<dbReference type="EMBL" id="CP119325">
    <property type="protein sequence ID" value="WEK28492.1"/>
    <property type="molecule type" value="Genomic_DNA"/>
</dbReference>
<evidence type="ECO:0000313" key="3">
    <source>
        <dbReference type="Proteomes" id="UP001216329"/>
    </source>
</evidence>
<accession>A0AAJ6B9T6</accession>
<organism evidence="2 3">
    <name type="scientific">Candidatus Pseudomonas phytovorans</name>
    <dbReference type="NCBI Taxonomy" id="3121377"/>
    <lineage>
        <taxon>Bacteria</taxon>
        <taxon>Pseudomonadati</taxon>
        <taxon>Pseudomonadota</taxon>
        <taxon>Gammaproteobacteria</taxon>
        <taxon>Pseudomonadales</taxon>
        <taxon>Pseudomonadaceae</taxon>
        <taxon>Pseudomonas</taxon>
    </lineage>
</organism>
<reference evidence="2" key="1">
    <citation type="submission" date="2023-03" db="EMBL/GenBank/DDBJ databases">
        <title>Andean soil-derived lignocellulolytic bacterial consortium as a source of novel taxa and putative plastic-active enzymes.</title>
        <authorList>
            <person name="Diaz-Garcia L."/>
            <person name="Chuvochina M."/>
            <person name="Feuerriegel G."/>
            <person name="Bunk B."/>
            <person name="Sproer C."/>
            <person name="Streit W.R."/>
            <person name="Rodriguez L.M."/>
            <person name="Overmann J."/>
            <person name="Jimenez D.J."/>
        </authorList>
    </citation>
    <scope>NUCLEOTIDE SEQUENCE</scope>
    <source>
        <strain evidence="2">MAG 876</strain>
    </source>
</reference>
<dbReference type="Proteomes" id="UP001216329">
    <property type="component" value="Chromosome"/>
</dbReference>
<protein>
    <recommendedName>
        <fullName evidence="1">ABC-three component systems C-terminal domain-containing protein</fullName>
    </recommendedName>
</protein>
<proteinExistence type="predicted"/>
<feature type="domain" description="ABC-three component systems C-terminal" evidence="1">
    <location>
        <begin position="185"/>
        <end position="427"/>
    </location>
</feature>
<name>A0AAJ6B9T6_9PSED</name>
<dbReference type="InterPro" id="IPR046920">
    <property type="entry name" value="ABC-3C_CTD1"/>
</dbReference>
<gene>
    <name evidence="2" type="ORF">P0Y58_16425</name>
</gene>
<dbReference type="AlphaFoldDB" id="A0AAJ6B9T6"/>
<dbReference type="Pfam" id="PF20276">
    <property type="entry name" value="CTD1"/>
    <property type="match status" value="1"/>
</dbReference>
<sequence>MAFDASPSWSGFNYQGKVALYYALVLINKETPETDLSAYSLMLESTEDFEIKRNDESISIHQVKAYNKSTFEKYSNALIEITLELYKQPTVSGFVHTWKVINNRPNFTSLIDSIKNDLIFICNEYQDSADKVATTIGKAASDSKQITKISAILRYAFPTKSADELYAVLEEILSEKNDALSRVASYEYDDKKKYCDLDDINKKIKNQISLAFQARKKIVTDDHLDKAFHHYLGMIDRHIIDRHKKKAEENKLSISIDALRLVLETDLEDISKDYLTYKFKERFSYQIDQYMSDEVDYPDAGNDQPCNLQAACAILLAFHPRELWEHYRSFSPHLLLDDASNTSNAFTYNDEGIRLYLLKILHSVDIASSAPNAARYQFTYRSSTPPFQNFLPTTITNNGRFDLTSKQMHSNPCLPELLYEIENLIHCGETDHIFYPNAEKNTEAPIEIDADQRLKRTETFKSISVIPLNKAKIKLAK</sequence>
<evidence type="ECO:0000313" key="2">
    <source>
        <dbReference type="EMBL" id="WEK28492.1"/>
    </source>
</evidence>
<evidence type="ECO:0000259" key="1">
    <source>
        <dbReference type="Pfam" id="PF20276"/>
    </source>
</evidence>